<comment type="similarity">
    <text evidence="1">Belongs to the short-chain dehydrogenases/reductases (SDR) family.</text>
</comment>
<protein>
    <submittedName>
        <fullName evidence="2">Agropine synthesis reductase</fullName>
    </submittedName>
</protein>
<proteinExistence type="inferred from homology"/>
<keyword evidence="3" id="KW-1185">Reference proteome</keyword>
<evidence type="ECO:0000256" key="1">
    <source>
        <dbReference type="RuleBase" id="RU000363"/>
    </source>
</evidence>
<name>A0ABQ4JYE9_SALAC</name>
<accession>A0ABQ4JYE9</accession>
<dbReference type="EMBL" id="BOQM01000030">
    <property type="protein sequence ID" value="GIM87119.1"/>
    <property type="molecule type" value="Genomic_DNA"/>
</dbReference>
<dbReference type="InterPro" id="IPR036291">
    <property type="entry name" value="NAD(P)-bd_dom_sf"/>
</dbReference>
<gene>
    <name evidence="2" type="primary">mas1</name>
    <name evidence="2" type="ORF">Sar04_38550</name>
</gene>
<organism evidence="2 3">
    <name type="scientific">Salinispora arenicola</name>
    <dbReference type="NCBI Taxonomy" id="168697"/>
    <lineage>
        <taxon>Bacteria</taxon>
        <taxon>Bacillati</taxon>
        <taxon>Actinomycetota</taxon>
        <taxon>Actinomycetes</taxon>
        <taxon>Micromonosporales</taxon>
        <taxon>Micromonosporaceae</taxon>
        <taxon>Salinispora</taxon>
    </lineage>
</organism>
<evidence type="ECO:0000313" key="3">
    <source>
        <dbReference type="Proteomes" id="UP000677457"/>
    </source>
</evidence>
<dbReference type="PANTHER" id="PTHR43976">
    <property type="entry name" value="SHORT CHAIN DEHYDROGENASE"/>
    <property type="match status" value="1"/>
</dbReference>
<dbReference type="SUPFAM" id="SSF51735">
    <property type="entry name" value="NAD(P)-binding Rossmann-fold domains"/>
    <property type="match status" value="1"/>
</dbReference>
<dbReference type="Proteomes" id="UP000677457">
    <property type="component" value="Unassembled WGS sequence"/>
</dbReference>
<reference evidence="2 3" key="1">
    <citation type="submission" date="2021-03" db="EMBL/GenBank/DDBJ databases">
        <title>Whole genome shotgun sequence of Salinispora arenicola NBRC 105043.</title>
        <authorList>
            <person name="Komaki H."/>
            <person name="Tamura T."/>
        </authorList>
    </citation>
    <scope>NUCLEOTIDE SEQUENCE [LARGE SCALE GENOMIC DNA]</scope>
    <source>
        <strain evidence="2 3">NBRC 105043</strain>
    </source>
</reference>
<dbReference type="PRINTS" id="PR00081">
    <property type="entry name" value="GDHRDH"/>
</dbReference>
<evidence type="ECO:0000313" key="2">
    <source>
        <dbReference type="EMBL" id="GIM87119.1"/>
    </source>
</evidence>
<dbReference type="InterPro" id="IPR051911">
    <property type="entry name" value="SDR_oxidoreductase"/>
</dbReference>
<dbReference type="Pfam" id="PF00106">
    <property type="entry name" value="adh_short"/>
    <property type="match status" value="1"/>
</dbReference>
<dbReference type="PRINTS" id="PR00080">
    <property type="entry name" value="SDRFAMILY"/>
</dbReference>
<dbReference type="InterPro" id="IPR002347">
    <property type="entry name" value="SDR_fam"/>
</dbReference>
<sequence>MLRVSVIRIWDEVSMGSSGKRVAMVSGASRGIGRMIAERLLCDGFRISAGVRDPDVAAQFEGDPAAYMVYPYDARDQNSARTWVSATVERFGRVDVLVVNAGIFLEWEVDSPDDGPLDKMWETNVRGAAQLVQASWNELKESASGRVVTVSSMSGLRVKSARSTGYAMTKFALTALTDGIRQSGWNHGIRATAICPGYVATDMGMMASDAGRQNMTQPETVAQLVSTIISLPNEASVPLVPLTCELEP</sequence>
<comment type="caution">
    <text evidence="2">The sequence shown here is derived from an EMBL/GenBank/DDBJ whole genome shotgun (WGS) entry which is preliminary data.</text>
</comment>
<dbReference type="PANTHER" id="PTHR43976:SF20">
    <property type="entry name" value="AGROPINE SYNTHESIS REDUCTASE"/>
    <property type="match status" value="1"/>
</dbReference>
<dbReference type="Gene3D" id="3.40.50.720">
    <property type="entry name" value="NAD(P)-binding Rossmann-like Domain"/>
    <property type="match status" value="1"/>
</dbReference>